<evidence type="ECO:0000259" key="2">
    <source>
        <dbReference type="Pfam" id="PF00496"/>
    </source>
</evidence>
<dbReference type="GO" id="GO:1904680">
    <property type="term" value="F:peptide transmembrane transporter activity"/>
    <property type="evidence" value="ECO:0007669"/>
    <property type="project" value="TreeGrafter"/>
</dbReference>
<dbReference type="PANTHER" id="PTHR30290:SF38">
    <property type="entry name" value="D,D-DIPEPTIDE-BINDING PERIPLASMIC PROTEIN DDPA-RELATED"/>
    <property type="match status" value="1"/>
</dbReference>
<dbReference type="Gene3D" id="3.90.76.10">
    <property type="entry name" value="Dipeptide-binding Protein, Domain 1"/>
    <property type="match status" value="1"/>
</dbReference>
<dbReference type="GO" id="GO:0015833">
    <property type="term" value="P:peptide transport"/>
    <property type="evidence" value="ECO:0007669"/>
    <property type="project" value="TreeGrafter"/>
</dbReference>
<reference evidence="3" key="1">
    <citation type="submission" date="2020-12" db="EMBL/GenBank/DDBJ databases">
        <title>Prauserella sp. ASG 168, a novel actinomycete isolated from cave rock.</title>
        <authorList>
            <person name="Suriyachadkun C."/>
        </authorList>
    </citation>
    <scope>NUCLEOTIDE SEQUENCE</scope>
    <source>
        <strain evidence="3">ASG 168</strain>
    </source>
</reference>
<dbReference type="PANTHER" id="PTHR30290">
    <property type="entry name" value="PERIPLASMIC BINDING COMPONENT OF ABC TRANSPORTER"/>
    <property type="match status" value="1"/>
</dbReference>
<dbReference type="AlphaFoldDB" id="A0A934V9A8"/>
<dbReference type="Gene3D" id="3.40.190.10">
    <property type="entry name" value="Periplasmic binding protein-like II"/>
    <property type="match status" value="1"/>
</dbReference>
<comment type="caution">
    <text evidence="3">The sequence shown here is derived from an EMBL/GenBank/DDBJ whole genome shotgun (WGS) entry which is preliminary data.</text>
</comment>
<dbReference type="GO" id="GO:0042597">
    <property type="term" value="C:periplasmic space"/>
    <property type="evidence" value="ECO:0007669"/>
    <property type="project" value="UniProtKB-ARBA"/>
</dbReference>
<dbReference type="InterPro" id="IPR000914">
    <property type="entry name" value="SBP_5_dom"/>
</dbReference>
<evidence type="ECO:0000313" key="3">
    <source>
        <dbReference type="EMBL" id="MBK1789145.1"/>
    </source>
</evidence>
<name>A0A934V9A8_9PSEU</name>
<dbReference type="SUPFAM" id="SSF53850">
    <property type="entry name" value="Periplasmic binding protein-like II"/>
    <property type="match status" value="1"/>
</dbReference>
<dbReference type="EMBL" id="JAENJH010000014">
    <property type="protein sequence ID" value="MBK1789145.1"/>
    <property type="molecule type" value="Genomic_DNA"/>
</dbReference>
<sequence length="490" mass="53415">MLTLMLPLAGCAVGPAPSASAPGEVTIALSRAPAHLDYTRDAGASIAQALLYNVYETLVKVDDEGRIQPLLAESWTVSADRTAYTFELRDGVRFSDGRPMTADDVKFSFDRLPEWTNGVAKNLSGITATEVVAPDVVRIRIAEPDNALLTTLATRPGTIYPENDVDRLTTRTNGTGPYVVESYDPGATMRLVANDDYWGGPPPLRRITLDYYTDPTAQTNALMTGGADAALGVDAPQLLPQFDDTPAFRVTTGTTNGEMVLSMNNRTAPFDDKRVRQAVIHAIDANGVRAVAAEGRGTMISSMVPPTDPWYEDRPEPYPYDPERARQLLAEAGTPHPTISFKVPNLPQYVRTGQTVQSYLEAAGFRVDMRILEFPAVWLGEVLTSHDYQLAVIIHAEPQDIRQFSNPNYYFGYQNAQADAVLAEARSGPPEDYAAGMRRYARIIADDAAAGFLYLTDWIDILSDRVTGVPTNASSESIDLTRLSRTDGGS</sequence>
<protein>
    <submittedName>
        <fullName evidence="3">ABC transporter substrate-binding protein</fullName>
    </submittedName>
</protein>
<dbReference type="InterPro" id="IPR039424">
    <property type="entry name" value="SBP_5"/>
</dbReference>
<evidence type="ECO:0000256" key="1">
    <source>
        <dbReference type="ARBA" id="ARBA00022729"/>
    </source>
</evidence>
<dbReference type="RefSeq" id="WP_200325799.1">
    <property type="nucleotide sequence ID" value="NZ_JAENJH010000014.1"/>
</dbReference>
<dbReference type="PIRSF" id="PIRSF002741">
    <property type="entry name" value="MppA"/>
    <property type="match status" value="1"/>
</dbReference>
<keyword evidence="4" id="KW-1185">Reference proteome</keyword>
<gene>
    <name evidence="3" type="ORF">JHE00_32845</name>
</gene>
<feature type="domain" description="Solute-binding protein family 5" evidence="2">
    <location>
        <begin position="67"/>
        <end position="393"/>
    </location>
</feature>
<accession>A0A934V9A8</accession>
<dbReference type="InterPro" id="IPR030678">
    <property type="entry name" value="Peptide/Ni-bd"/>
</dbReference>
<dbReference type="Proteomes" id="UP000635245">
    <property type="component" value="Unassembled WGS sequence"/>
</dbReference>
<evidence type="ECO:0000313" key="4">
    <source>
        <dbReference type="Proteomes" id="UP000635245"/>
    </source>
</evidence>
<keyword evidence="1" id="KW-0732">Signal</keyword>
<dbReference type="Gene3D" id="3.10.105.10">
    <property type="entry name" value="Dipeptide-binding Protein, Domain 3"/>
    <property type="match status" value="1"/>
</dbReference>
<organism evidence="3 4">
    <name type="scientific">Prauserella cavernicola</name>
    <dbReference type="NCBI Taxonomy" id="2800127"/>
    <lineage>
        <taxon>Bacteria</taxon>
        <taxon>Bacillati</taxon>
        <taxon>Actinomycetota</taxon>
        <taxon>Actinomycetes</taxon>
        <taxon>Pseudonocardiales</taxon>
        <taxon>Pseudonocardiaceae</taxon>
        <taxon>Prauserella</taxon>
    </lineage>
</organism>
<dbReference type="Pfam" id="PF00496">
    <property type="entry name" value="SBP_bac_5"/>
    <property type="match status" value="1"/>
</dbReference>
<dbReference type="GO" id="GO:0043190">
    <property type="term" value="C:ATP-binding cassette (ABC) transporter complex"/>
    <property type="evidence" value="ECO:0007669"/>
    <property type="project" value="InterPro"/>
</dbReference>
<proteinExistence type="predicted"/>